<keyword evidence="2 8" id="KW-0812">Transmembrane</keyword>
<organism evidence="10 11">
    <name type="scientific">Dreissena polymorpha</name>
    <name type="common">Zebra mussel</name>
    <name type="synonym">Mytilus polymorpha</name>
    <dbReference type="NCBI Taxonomy" id="45954"/>
    <lineage>
        <taxon>Eukaryota</taxon>
        <taxon>Metazoa</taxon>
        <taxon>Spiralia</taxon>
        <taxon>Lophotrochozoa</taxon>
        <taxon>Mollusca</taxon>
        <taxon>Bivalvia</taxon>
        <taxon>Autobranchia</taxon>
        <taxon>Heteroconchia</taxon>
        <taxon>Euheterodonta</taxon>
        <taxon>Imparidentia</taxon>
        <taxon>Neoheterodontei</taxon>
        <taxon>Myida</taxon>
        <taxon>Dreissenoidea</taxon>
        <taxon>Dreissenidae</taxon>
        <taxon>Dreissena</taxon>
    </lineage>
</organism>
<evidence type="ECO:0000256" key="1">
    <source>
        <dbReference type="ARBA" id="ARBA00004141"/>
    </source>
</evidence>
<keyword evidence="6" id="KW-0675">Receptor</keyword>
<keyword evidence="11" id="KW-1185">Reference proteome</keyword>
<evidence type="ECO:0000256" key="2">
    <source>
        <dbReference type="ARBA" id="ARBA00022692"/>
    </source>
</evidence>
<evidence type="ECO:0000313" key="10">
    <source>
        <dbReference type="EMBL" id="KAH3703792.1"/>
    </source>
</evidence>
<evidence type="ECO:0000256" key="5">
    <source>
        <dbReference type="ARBA" id="ARBA00023136"/>
    </source>
</evidence>
<dbReference type="Pfam" id="PF00001">
    <property type="entry name" value="7tm_1"/>
    <property type="match status" value="1"/>
</dbReference>
<evidence type="ECO:0000256" key="7">
    <source>
        <dbReference type="ARBA" id="ARBA00023224"/>
    </source>
</evidence>
<feature type="transmembrane region" description="Helical" evidence="8">
    <location>
        <begin position="319"/>
        <end position="343"/>
    </location>
</feature>
<dbReference type="SUPFAM" id="SSF81321">
    <property type="entry name" value="Family A G protein-coupled receptor-like"/>
    <property type="match status" value="1"/>
</dbReference>
<comment type="caution">
    <text evidence="10">The sequence shown here is derived from an EMBL/GenBank/DDBJ whole genome shotgun (WGS) entry which is preliminary data.</text>
</comment>
<dbReference type="PANTHER" id="PTHR24243">
    <property type="entry name" value="G-PROTEIN COUPLED RECEPTOR"/>
    <property type="match status" value="1"/>
</dbReference>
<feature type="transmembrane region" description="Helical" evidence="8">
    <location>
        <begin position="269"/>
        <end position="292"/>
    </location>
</feature>
<feature type="transmembrane region" description="Helical" evidence="8">
    <location>
        <begin position="167"/>
        <end position="188"/>
    </location>
</feature>
<keyword evidence="5 8" id="KW-0472">Membrane</keyword>
<evidence type="ECO:0000256" key="8">
    <source>
        <dbReference type="SAM" id="Phobius"/>
    </source>
</evidence>
<keyword evidence="3 8" id="KW-1133">Transmembrane helix</keyword>
<sequence length="381" mass="43403">MNCNVSDITSNISIAGKPLKWPGCPNGFLLDNCTYVISPPGSYIKDTYIWMWRLVPPVLIVFGIMGNVCTICVLLRSPKRLTSISLYLLVLACSDTVFLLNAPLRQWIRFVWSYDIRDQNNVLCKLSAYLTYATYHFSAWILVAVTMERVCAVLWPHRFKSMCTRKTSAVIIGVIFTGIVSLNAHVLYVVQLNDQLGVAQKSLCQVLNTAYEFFTTIWNWINFSAAFIIPFCLLFIGNIVIINGLRKSHKLQKRMSAVTSRANANKSSVTFVLILLSLLFFISQTPTIYFLYYPYHMKAKRQLPCDKYAQFIREEDTIWLIYTVTSLVSYINATLNSAIYIVSGRRFREEILRMLRCQQSTGRALGESNPLSLYDVSAQAS</sequence>
<dbReference type="InterPro" id="IPR017452">
    <property type="entry name" value="GPCR_Rhodpsn_7TM"/>
</dbReference>
<keyword evidence="4" id="KW-0297">G-protein coupled receptor</keyword>
<evidence type="ECO:0000259" key="9">
    <source>
        <dbReference type="PROSITE" id="PS50262"/>
    </source>
</evidence>
<feature type="transmembrane region" description="Helical" evidence="8">
    <location>
        <begin position="54"/>
        <end position="74"/>
    </location>
</feature>
<dbReference type="PRINTS" id="PR00237">
    <property type="entry name" value="GPCRRHODOPSN"/>
</dbReference>
<reference evidence="10" key="1">
    <citation type="journal article" date="2019" name="bioRxiv">
        <title>The Genome of the Zebra Mussel, Dreissena polymorpha: A Resource for Invasive Species Research.</title>
        <authorList>
            <person name="McCartney M.A."/>
            <person name="Auch B."/>
            <person name="Kono T."/>
            <person name="Mallez S."/>
            <person name="Zhang Y."/>
            <person name="Obille A."/>
            <person name="Becker A."/>
            <person name="Abrahante J.E."/>
            <person name="Garbe J."/>
            <person name="Badalamenti J.P."/>
            <person name="Herman A."/>
            <person name="Mangelson H."/>
            <person name="Liachko I."/>
            <person name="Sullivan S."/>
            <person name="Sone E.D."/>
            <person name="Koren S."/>
            <person name="Silverstein K.A.T."/>
            <person name="Beckman K.B."/>
            <person name="Gohl D.M."/>
        </authorList>
    </citation>
    <scope>NUCLEOTIDE SEQUENCE</scope>
    <source>
        <strain evidence="10">Duluth1</strain>
        <tissue evidence="10">Whole animal</tissue>
    </source>
</reference>
<comment type="subcellular location">
    <subcellularLocation>
        <location evidence="1">Membrane</location>
        <topology evidence="1">Multi-pass membrane protein</topology>
    </subcellularLocation>
</comment>
<feature type="transmembrane region" description="Helical" evidence="8">
    <location>
        <begin position="86"/>
        <end position="104"/>
    </location>
</feature>
<dbReference type="PANTHER" id="PTHR24243:SF230">
    <property type="entry name" value="G-PROTEIN COUPLED RECEPTORS FAMILY 1 PROFILE DOMAIN-CONTAINING PROTEIN"/>
    <property type="match status" value="1"/>
</dbReference>
<gene>
    <name evidence="10" type="ORF">DPMN_078838</name>
</gene>
<dbReference type="PROSITE" id="PS50262">
    <property type="entry name" value="G_PROTEIN_RECEP_F1_2"/>
    <property type="match status" value="1"/>
</dbReference>
<accession>A0A9D3YMZ6</accession>
<dbReference type="InterPro" id="IPR000276">
    <property type="entry name" value="GPCR_Rhodpsn"/>
</dbReference>
<feature type="transmembrane region" description="Helical" evidence="8">
    <location>
        <begin position="220"/>
        <end position="245"/>
    </location>
</feature>
<dbReference type="EMBL" id="JAIWYP010000015">
    <property type="protein sequence ID" value="KAH3703792.1"/>
    <property type="molecule type" value="Genomic_DNA"/>
</dbReference>
<dbReference type="GO" id="GO:0004930">
    <property type="term" value="F:G protein-coupled receptor activity"/>
    <property type="evidence" value="ECO:0007669"/>
    <property type="project" value="UniProtKB-KW"/>
</dbReference>
<dbReference type="Proteomes" id="UP000828390">
    <property type="component" value="Unassembled WGS sequence"/>
</dbReference>
<evidence type="ECO:0000256" key="4">
    <source>
        <dbReference type="ARBA" id="ARBA00023040"/>
    </source>
</evidence>
<feature type="domain" description="G-protein coupled receptors family 1 profile" evidence="9">
    <location>
        <begin position="66"/>
        <end position="340"/>
    </location>
</feature>
<name>A0A9D3YMZ6_DREPO</name>
<protein>
    <recommendedName>
        <fullName evidence="9">G-protein coupled receptors family 1 profile domain-containing protein</fullName>
    </recommendedName>
</protein>
<reference evidence="10" key="2">
    <citation type="submission" date="2020-11" db="EMBL/GenBank/DDBJ databases">
        <authorList>
            <person name="McCartney M.A."/>
            <person name="Auch B."/>
            <person name="Kono T."/>
            <person name="Mallez S."/>
            <person name="Becker A."/>
            <person name="Gohl D.M."/>
            <person name="Silverstein K.A.T."/>
            <person name="Koren S."/>
            <person name="Bechman K.B."/>
            <person name="Herman A."/>
            <person name="Abrahante J.E."/>
            <person name="Garbe J."/>
        </authorList>
    </citation>
    <scope>NUCLEOTIDE SEQUENCE</scope>
    <source>
        <strain evidence="10">Duluth1</strain>
        <tissue evidence="10">Whole animal</tissue>
    </source>
</reference>
<dbReference type="GO" id="GO:0005886">
    <property type="term" value="C:plasma membrane"/>
    <property type="evidence" value="ECO:0007669"/>
    <property type="project" value="TreeGrafter"/>
</dbReference>
<evidence type="ECO:0000256" key="3">
    <source>
        <dbReference type="ARBA" id="ARBA00022989"/>
    </source>
</evidence>
<keyword evidence="7" id="KW-0807">Transducer</keyword>
<dbReference type="AlphaFoldDB" id="A0A9D3YMZ6"/>
<evidence type="ECO:0000313" key="11">
    <source>
        <dbReference type="Proteomes" id="UP000828390"/>
    </source>
</evidence>
<dbReference type="Gene3D" id="1.20.1070.10">
    <property type="entry name" value="Rhodopsin 7-helix transmembrane proteins"/>
    <property type="match status" value="1"/>
</dbReference>
<evidence type="ECO:0000256" key="6">
    <source>
        <dbReference type="ARBA" id="ARBA00023170"/>
    </source>
</evidence>
<proteinExistence type="predicted"/>